<dbReference type="Gene3D" id="2.40.10.220">
    <property type="entry name" value="predicted glycosyltransferase like domains"/>
    <property type="match status" value="1"/>
</dbReference>
<dbReference type="InterPro" id="IPR004090">
    <property type="entry name" value="Chemotax_Me-accpt_rcpt"/>
</dbReference>
<dbReference type="SMART" id="SM00283">
    <property type="entry name" value="MA"/>
    <property type="match status" value="1"/>
</dbReference>
<proteinExistence type="inferred from homology"/>
<evidence type="ECO:0000313" key="9">
    <source>
        <dbReference type="EMBL" id="MFF5289446.1"/>
    </source>
</evidence>
<dbReference type="Pfam" id="PF00672">
    <property type="entry name" value="HAMP"/>
    <property type="match status" value="1"/>
</dbReference>
<dbReference type="EMBL" id="JBIAZU010000001">
    <property type="protein sequence ID" value="MFF5289446.1"/>
    <property type="molecule type" value="Genomic_DNA"/>
</dbReference>
<name>A0ABW6W934_9ACTN</name>
<keyword evidence="3 5" id="KW-0807">Transducer</keyword>
<sequence>MAEREGADAVQPMLLALADTVAGRSPDLAAARRAATERPGLGLNQLAAALPELGDGSAARRLALAEALAAMITEAGNTSNLILDPDLDSFYLMDAQIVQLPKALVAAMRAANPANGDSRQARLAARAVTAGNLASSAESLGGDIGTAVRNTKLTGLKTRLSPVQGAQDAAVSLASAVTEALASPANADPAAVGTAARTAVAPLNRALADLLDARIRTYASERLLVLGAALGGFLLAGWFAIAAVRRTTHDVRLTTHAVTAIAEGDLGERPLPDGRDELGDIGRALAVARDRLQQQDDAIHTAQTAREQQLRAGFQHQRQVEMQFRQRTQEVIDESTGVIAEDLRAITAQVSHVRDAAGIIDASITTSDAATSAVIKQAREAEQVINILEQSLRRVASTAELITGIAGQTRLLALNATIEAARAGDLGEGFTVVADEVKDLANTTARSTEQITATINDLERDTAEMARTITTMIEGIEGVGQASDSLRAVAADQDSLVNELSGQMQDTLGRVEQMSNLAGQLERRQHDRIAAAGHARLSVAGRPMVPVATINISSGGLRCTTPSNLGLQEGDPVSVELLHDGERLTVHANVVNKAHGDRGDETELGLQFLVTDDAHNERLSAFVNDLLGDF</sequence>
<dbReference type="Pfam" id="PF00015">
    <property type="entry name" value="MCPsignal"/>
    <property type="match status" value="1"/>
</dbReference>
<organism evidence="9 10">
    <name type="scientific">Paractinoplanes globisporus</name>
    <dbReference type="NCBI Taxonomy" id="113565"/>
    <lineage>
        <taxon>Bacteria</taxon>
        <taxon>Bacillati</taxon>
        <taxon>Actinomycetota</taxon>
        <taxon>Actinomycetes</taxon>
        <taxon>Micromonosporales</taxon>
        <taxon>Micromonosporaceae</taxon>
        <taxon>Paractinoplanes</taxon>
    </lineage>
</organism>
<comment type="caution">
    <text evidence="9">The sequence shown here is derived from an EMBL/GenBank/DDBJ whole genome shotgun (WGS) entry which is preliminary data.</text>
</comment>
<evidence type="ECO:0000256" key="4">
    <source>
        <dbReference type="ARBA" id="ARBA00029447"/>
    </source>
</evidence>
<dbReference type="PRINTS" id="PR00260">
    <property type="entry name" value="CHEMTRNSDUCR"/>
</dbReference>
<dbReference type="Gene3D" id="6.10.340.10">
    <property type="match status" value="1"/>
</dbReference>
<dbReference type="CDD" id="cd06225">
    <property type="entry name" value="HAMP"/>
    <property type="match status" value="1"/>
</dbReference>
<dbReference type="Proteomes" id="UP001602245">
    <property type="component" value="Unassembled WGS sequence"/>
</dbReference>
<keyword evidence="1 6" id="KW-0812">Transmembrane</keyword>
<reference evidence="9 10" key="1">
    <citation type="submission" date="2024-10" db="EMBL/GenBank/DDBJ databases">
        <title>The Natural Products Discovery Center: Release of the First 8490 Sequenced Strains for Exploring Actinobacteria Biosynthetic Diversity.</title>
        <authorList>
            <person name="Kalkreuter E."/>
            <person name="Kautsar S.A."/>
            <person name="Yang D."/>
            <person name="Bader C.D."/>
            <person name="Teijaro C.N."/>
            <person name="Fluegel L."/>
            <person name="Davis C.M."/>
            <person name="Simpson J.R."/>
            <person name="Lauterbach L."/>
            <person name="Steele A.D."/>
            <person name="Gui C."/>
            <person name="Meng S."/>
            <person name="Li G."/>
            <person name="Viehrig K."/>
            <person name="Ye F."/>
            <person name="Su P."/>
            <person name="Kiefer A.F."/>
            <person name="Nichols A."/>
            <person name="Cepeda A.J."/>
            <person name="Yan W."/>
            <person name="Fan B."/>
            <person name="Jiang Y."/>
            <person name="Adhikari A."/>
            <person name="Zheng C.-J."/>
            <person name="Schuster L."/>
            <person name="Cowan T.M."/>
            <person name="Smanski M.J."/>
            <person name="Chevrette M.G."/>
            <person name="De Carvalho L.P.S."/>
            <person name="Shen B."/>
        </authorList>
    </citation>
    <scope>NUCLEOTIDE SEQUENCE [LARGE SCALE GENOMIC DNA]</scope>
    <source>
        <strain evidence="9 10">NPDC000087</strain>
    </source>
</reference>
<dbReference type="PROSITE" id="PS50885">
    <property type="entry name" value="HAMP"/>
    <property type="match status" value="1"/>
</dbReference>
<evidence type="ECO:0000256" key="6">
    <source>
        <dbReference type="SAM" id="Phobius"/>
    </source>
</evidence>
<dbReference type="RefSeq" id="WP_169516252.1">
    <property type="nucleotide sequence ID" value="NZ_JBIAZU010000001.1"/>
</dbReference>
<dbReference type="InterPro" id="IPR004089">
    <property type="entry name" value="MCPsignal_dom"/>
</dbReference>
<dbReference type="PANTHER" id="PTHR32089">
    <property type="entry name" value="METHYL-ACCEPTING CHEMOTAXIS PROTEIN MCPB"/>
    <property type="match status" value="1"/>
</dbReference>
<dbReference type="Gene3D" id="1.10.287.950">
    <property type="entry name" value="Methyl-accepting chemotaxis protein"/>
    <property type="match status" value="1"/>
</dbReference>
<evidence type="ECO:0000256" key="2">
    <source>
        <dbReference type="ARBA" id="ARBA00022989"/>
    </source>
</evidence>
<keyword evidence="2 6" id="KW-1133">Transmembrane helix</keyword>
<keyword evidence="10" id="KW-1185">Reference proteome</keyword>
<evidence type="ECO:0000313" key="10">
    <source>
        <dbReference type="Proteomes" id="UP001602245"/>
    </source>
</evidence>
<evidence type="ECO:0000256" key="3">
    <source>
        <dbReference type="ARBA" id="ARBA00023224"/>
    </source>
</evidence>
<keyword evidence="6" id="KW-0472">Membrane</keyword>
<feature type="domain" description="HAMP" evidence="8">
    <location>
        <begin position="245"/>
        <end position="297"/>
    </location>
</feature>
<comment type="similarity">
    <text evidence="4">Belongs to the methyl-accepting chemotaxis (MCP) protein family.</text>
</comment>
<dbReference type="InterPro" id="IPR003660">
    <property type="entry name" value="HAMP_dom"/>
</dbReference>
<dbReference type="Pfam" id="PF07238">
    <property type="entry name" value="PilZ"/>
    <property type="match status" value="1"/>
</dbReference>
<protein>
    <submittedName>
        <fullName evidence="9">Methyl-accepting chemotaxis protein</fullName>
    </submittedName>
</protein>
<evidence type="ECO:0000256" key="1">
    <source>
        <dbReference type="ARBA" id="ARBA00022692"/>
    </source>
</evidence>
<feature type="domain" description="Methyl-accepting transducer" evidence="7">
    <location>
        <begin position="340"/>
        <end position="530"/>
    </location>
</feature>
<dbReference type="SUPFAM" id="SSF58104">
    <property type="entry name" value="Methyl-accepting chemotaxis protein (MCP) signaling domain"/>
    <property type="match status" value="1"/>
</dbReference>
<dbReference type="PANTHER" id="PTHR32089:SF112">
    <property type="entry name" value="LYSOZYME-LIKE PROTEIN-RELATED"/>
    <property type="match status" value="1"/>
</dbReference>
<accession>A0ABW6W934</accession>
<dbReference type="InterPro" id="IPR009875">
    <property type="entry name" value="PilZ_domain"/>
</dbReference>
<dbReference type="SUPFAM" id="SSF141371">
    <property type="entry name" value="PilZ domain-like"/>
    <property type="match status" value="1"/>
</dbReference>
<evidence type="ECO:0000259" key="7">
    <source>
        <dbReference type="PROSITE" id="PS50111"/>
    </source>
</evidence>
<dbReference type="SMART" id="SM00304">
    <property type="entry name" value="HAMP"/>
    <property type="match status" value="1"/>
</dbReference>
<feature type="transmembrane region" description="Helical" evidence="6">
    <location>
        <begin position="223"/>
        <end position="244"/>
    </location>
</feature>
<dbReference type="PROSITE" id="PS50111">
    <property type="entry name" value="CHEMOTAXIS_TRANSDUC_2"/>
    <property type="match status" value="1"/>
</dbReference>
<evidence type="ECO:0000256" key="5">
    <source>
        <dbReference type="PROSITE-ProRule" id="PRU00284"/>
    </source>
</evidence>
<evidence type="ECO:0000259" key="8">
    <source>
        <dbReference type="PROSITE" id="PS50885"/>
    </source>
</evidence>
<gene>
    <name evidence="9" type="ORF">ACFY35_08415</name>
</gene>